<protein>
    <submittedName>
        <fullName evidence="1">9554_t:CDS:1</fullName>
    </submittedName>
</protein>
<comment type="caution">
    <text evidence="1">The sequence shown here is derived from an EMBL/GenBank/DDBJ whole genome shotgun (WGS) entry which is preliminary data.</text>
</comment>
<dbReference type="Proteomes" id="UP000789901">
    <property type="component" value="Unassembled WGS sequence"/>
</dbReference>
<evidence type="ECO:0000313" key="2">
    <source>
        <dbReference type="Proteomes" id="UP000789901"/>
    </source>
</evidence>
<accession>A0ABN7WV22</accession>
<dbReference type="EMBL" id="CAJVQB010061435">
    <property type="protein sequence ID" value="CAG8839858.1"/>
    <property type="molecule type" value="Genomic_DNA"/>
</dbReference>
<sequence length="109" mass="12362">YFNMGDELFKTIEGESSKNLGMRFEKFCVSLLGEFKIWGANIVHTGINVTEVESTVRVVNLDIEGIRKEEFDAGFLVVLKCTRVRKIAFKIASLSKEKIIMPLKKQSTT</sequence>
<proteinExistence type="predicted"/>
<name>A0ABN7WV22_GIGMA</name>
<evidence type="ECO:0000313" key="1">
    <source>
        <dbReference type="EMBL" id="CAG8839858.1"/>
    </source>
</evidence>
<reference evidence="1 2" key="1">
    <citation type="submission" date="2021-06" db="EMBL/GenBank/DDBJ databases">
        <authorList>
            <person name="Kallberg Y."/>
            <person name="Tangrot J."/>
            <person name="Rosling A."/>
        </authorList>
    </citation>
    <scope>NUCLEOTIDE SEQUENCE [LARGE SCALE GENOMIC DNA]</scope>
    <source>
        <strain evidence="1 2">120-4 pot B 10/14</strain>
    </source>
</reference>
<keyword evidence="2" id="KW-1185">Reference proteome</keyword>
<feature type="non-terminal residue" evidence="1">
    <location>
        <position position="1"/>
    </location>
</feature>
<gene>
    <name evidence="1" type="ORF">GMARGA_LOCUS34640</name>
</gene>
<organism evidence="1 2">
    <name type="scientific">Gigaspora margarita</name>
    <dbReference type="NCBI Taxonomy" id="4874"/>
    <lineage>
        <taxon>Eukaryota</taxon>
        <taxon>Fungi</taxon>
        <taxon>Fungi incertae sedis</taxon>
        <taxon>Mucoromycota</taxon>
        <taxon>Glomeromycotina</taxon>
        <taxon>Glomeromycetes</taxon>
        <taxon>Diversisporales</taxon>
        <taxon>Gigasporaceae</taxon>
        <taxon>Gigaspora</taxon>
    </lineage>
</organism>